<organism evidence="4 5">
    <name type="scientific">Candidatus Methanofastidiosum methylothiophilum</name>
    <dbReference type="NCBI Taxonomy" id="1705564"/>
    <lineage>
        <taxon>Archaea</taxon>
        <taxon>Methanobacteriati</taxon>
        <taxon>Methanobacteriota</taxon>
        <taxon>Stenosarchaea group</taxon>
        <taxon>Candidatus Methanofastidiosia</taxon>
        <taxon>Candidatus Methanofastidiosales</taxon>
        <taxon>Candidatus Methanofastidiosaceae</taxon>
        <taxon>Candidatus Methanofastidiosum</taxon>
    </lineage>
</organism>
<evidence type="ECO:0000256" key="1">
    <source>
        <dbReference type="ARBA" id="ARBA00022729"/>
    </source>
</evidence>
<evidence type="ECO:0000259" key="3">
    <source>
        <dbReference type="SMART" id="SM00079"/>
    </source>
</evidence>
<dbReference type="EMBL" id="LNGD01000214">
    <property type="protein sequence ID" value="KYC46409.1"/>
    <property type="molecule type" value="Genomic_DNA"/>
</dbReference>
<keyword evidence="1" id="KW-0732">Signal</keyword>
<evidence type="ECO:0000259" key="2">
    <source>
        <dbReference type="SMART" id="SM00062"/>
    </source>
</evidence>
<comment type="caution">
    <text evidence="4">The sequence shown here is derived from an EMBL/GenBank/DDBJ whole genome shotgun (WGS) entry which is preliminary data.</text>
</comment>
<dbReference type="PANTHER" id="PTHR35936">
    <property type="entry name" value="MEMBRANE-BOUND LYTIC MUREIN TRANSGLYCOSYLASE F"/>
    <property type="match status" value="1"/>
</dbReference>
<feature type="domain" description="Solute-binding protein family 3/N-terminal" evidence="2">
    <location>
        <begin position="36"/>
        <end position="254"/>
    </location>
</feature>
<gene>
    <name evidence="4" type="ORF">AMQ74_01842</name>
</gene>
<feature type="domain" description="Ionotropic glutamate receptor C-terminal" evidence="3">
    <location>
        <begin position="36"/>
        <end position="254"/>
    </location>
</feature>
<dbReference type="GO" id="GO:0015276">
    <property type="term" value="F:ligand-gated monoatomic ion channel activity"/>
    <property type="evidence" value="ECO:0007669"/>
    <property type="project" value="InterPro"/>
</dbReference>
<dbReference type="CDD" id="cd13624">
    <property type="entry name" value="PBP2_Arg_Lys_His"/>
    <property type="match status" value="1"/>
</dbReference>
<sequence>MKKIAQISIVLLLVLAVVAASGCTGTKSRKLVEEGYLTIGTEAQFPPFEIRKADDSFYGFDIALGEALAKELGLKPKFVDTDFASIIASLNSGKFDIAMSAMTITEDRKKTINFSDPYFDAGLSMAVPANSPIQTINDLNGKIVGVQLGTTGDLYASELKNIKEIKRYAHAPDAFLDMKNGKVDAVINDDVVSKPIVASDPTSFKIVGGLLTVEQYGIAIPKDNEVLLQKVNAALKKLKQDGTYDQIYNQYIVNWSEE</sequence>
<evidence type="ECO:0000313" key="5">
    <source>
        <dbReference type="Proteomes" id="UP000075578"/>
    </source>
</evidence>
<evidence type="ECO:0000313" key="4">
    <source>
        <dbReference type="EMBL" id="KYC46409.1"/>
    </source>
</evidence>
<dbReference type="Proteomes" id="UP000075578">
    <property type="component" value="Unassembled WGS sequence"/>
</dbReference>
<dbReference type="PANTHER" id="PTHR35936:SF17">
    <property type="entry name" value="ARGININE-BINDING EXTRACELLULAR PROTEIN ARTP"/>
    <property type="match status" value="1"/>
</dbReference>
<dbReference type="Pfam" id="PF00497">
    <property type="entry name" value="SBP_bac_3"/>
    <property type="match status" value="1"/>
</dbReference>
<dbReference type="PROSITE" id="PS51257">
    <property type="entry name" value="PROKAR_LIPOPROTEIN"/>
    <property type="match status" value="1"/>
</dbReference>
<dbReference type="GO" id="GO:0016020">
    <property type="term" value="C:membrane"/>
    <property type="evidence" value="ECO:0007669"/>
    <property type="project" value="InterPro"/>
</dbReference>
<dbReference type="SUPFAM" id="SSF53850">
    <property type="entry name" value="Periplasmic binding protein-like II"/>
    <property type="match status" value="1"/>
</dbReference>
<proteinExistence type="predicted"/>
<name>A0A150IN21_9EURY</name>
<dbReference type="InterPro" id="IPR001320">
    <property type="entry name" value="Iontro_rcpt_C"/>
</dbReference>
<dbReference type="AlphaFoldDB" id="A0A150IN21"/>
<dbReference type="SMART" id="SM00079">
    <property type="entry name" value="PBPe"/>
    <property type="match status" value="1"/>
</dbReference>
<dbReference type="PATRIC" id="fig|1705564.3.peg.2006"/>
<dbReference type="SMART" id="SM00062">
    <property type="entry name" value="PBPb"/>
    <property type="match status" value="1"/>
</dbReference>
<protein>
    <submittedName>
        <fullName evidence="4">Glutamine ABC transporter periplasmic protein</fullName>
    </submittedName>
</protein>
<dbReference type="Gene3D" id="3.40.190.10">
    <property type="entry name" value="Periplasmic binding protein-like II"/>
    <property type="match status" value="2"/>
</dbReference>
<reference evidence="4 5" key="1">
    <citation type="journal article" date="2016" name="ISME J.">
        <title>Chasing the elusive Euryarchaeota class WSA2: genomes reveal a uniquely fastidious methyl-reducing methanogen.</title>
        <authorList>
            <person name="Nobu M.K."/>
            <person name="Narihiro T."/>
            <person name="Kuroda K."/>
            <person name="Mei R."/>
            <person name="Liu W.T."/>
        </authorList>
    </citation>
    <scope>NUCLEOTIDE SEQUENCE [LARGE SCALE GENOMIC DNA]</scope>
    <source>
        <strain evidence="4">U1lsi0528_Bin089</strain>
    </source>
</reference>
<accession>A0A150IN21</accession>
<dbReference type="InterPro" id="IPR001638">
    <property type="entry name" value="Solute-binding_3/MltF_N"/>
</dbReference>